<evidence type="ECO:0000256" key="3">
    <source>
        <dbReference type="SAM" id="Phobius"/>
    </source>
</evidence>
<feature type="domain" description="Sulfatase N-terminal" evidence="4">
    <location>
        <begin position="229"/>
        <end position="570"/>
    </location>
</feature>
<comment type="similarity">
    <text evidence="1">Belongs to the sulfatase family.</text>
</comment>
<dbReference type="PANTHER" id="PTHR42693">
    <property type="entry name" value="ARYLSULFATASE FAMILY MEMBER"/>
    <property type="match status" value="1"/>
</dbReference>
<name>G2DC92_9GAMM</name>
<evidence type="ECO:0000256" key="2">
    <source>
        <dbReference type="ARBA" id="ARBA00022801"/>
    </source>
</evidence>
<evidence type="ECO:0000313" key="6">
    <source>
        <dbReference type="Proteomes" id="UP000004491"/>
    </source>
</evidence>
<reference evidence="5" key="1">
    <citation type="journal article" date="2011" name="ISME J.">
        <title>The endosymbionts of the deep-sea tubeworms Riftia pachyptila and Tevnia jerichonana share an identical physiology as revealed by proteogenomic analyses.</title>
        <authorList>
            <person name="Gardebrecht A."/>
            <person name="Markert S."/>
            <person name="Felbeck H."/>
            <person name="Thuermer A."/>
            <person name="Albrecht D."/>
            <person name="Wollherr A."/>
            <person name="Kabisch J."/>
            <person name="Lehmann R."/>
            <person name="Daniel R."/>
            <person name="Liesegang H."/>
            <person name="Hecker M."/>
            <person name="Sievert S.M."/>
            <person name="Schweder T."/>
        </authorList>
    </citation>
    <scope>NUCLEOTIDE SEQUENCE [LARGE SCALE GENOMIC DNA]</scope>
</reference>
<dbReference type="GO" id="GO:0004065">
    <property type="term" value="F:arylsulfatase activity"/>
    <property type="evidence" value="ECO:0007669"/>
    <property type="project" value="TreeGrafter"/>
</dbReference>
<dbReference type="InterPro" id="IPR000917">
    <property type="entry name" value="Sulfatase_N"/>
</dbReference>
<dbReference type="SUPFAM" id="SSF53649">
    <property type="entry name" value="Alkaline phosphatase-like"/>
    <property type="match status" value="1"/>
</dbReference>
<feature type="transmembrane region" description="Helical" evidence="3">
    <location>
        <begin position="117"/>
        <end position="137"/>
    </location>
</feature>
<feature type="transmembrane region" description="Helical" evidence="3">
    <location>
        <begin position="84"/>
        <end position="105"/>
    </location>
</feature>
<keyword evidence="6" id="KW-1185">Reference proteome</keyword>
<keyword evidence="3" id="KW-0472">Membrane</keyword>
<keyword evidence="3" id="KW-0812">Transmembrane</keyword>
<accession>G2DC92</accession>
<dbReference type="Proteomes" id="UP000004491">
    <property type="component" value="Unassembled WGS sequence"/>
</dbReference>
<dbReference type="InterPro" id="IPR017850">
    <property type="entry name" value="Alkaline_phosphatase_core_sf"/>
</dbReference>
<keyword evidence="3" id="KW-1133">Transmembrane helix</keyword>
<dbReference type="Pfam" id="PF00884">
    <property type="entry name" value="Sulfatase"/>
    <property type="match status" value="1"/>
</dbReference>
<dbReference type="PANTHER" id="PTHR42693:SF53">
    <property type="entry name" value="ENDO-4-O-SULFATASE"/>
    <property type="match status" value="1"/>
</dbReference>
<evidence type="ECO:0000313" key="5">
    <source>
        <dbReference type="EMBL" id="EGV51761.1"/>
    </source>
</evidence>
<evidence type="ECO:0000256" key="1">
    <source>
        <dbReference type="ARBA" id="ARBA00008779"/>
    </source>
</evidence>
<gene>
    <name evidence="5" type="ORF">Rifp1Sym_az00170</name>
</gene>
<evidence type="ECO:0000259" key="4">
    <source>
        <dbReference type="Pfam" id="PF00884"/>
    </source>
</evidence>
<sequence length="733" mass="81946">MLNGHTNRQGRALKAGVSQVNEMMGPDRKSARRLLVLLTSLTLFWMLSLFLIRTVGFFVRRADSKVFHSLSVEELLAGGLGGDLLLFATALIGLYLLVGGVVWWVTTLIARKHHLNGQVYLLAGLSFWLLSVFWLLLSNGLEFPRSRYTFIVRGLTGTGYAESVSLLAGTLILGLVVYAALLQLRGWLPAVRKRPTRIGAVAVGLALLLAIPLFFPAVPLSEAGASNRPNIIVIGVDSLRLDHVGYFTAGEGSTPAIDDFLNFAAVFPETITPLARTFPAWSSILSGRYPKSTGARYNLIDPTRVEMDENLAWTLKKIDYQTIIAMDERRFANFDASYGFEQEVGPKIGVGDFVLASINDTPLTNRLLDTWLGRLLFPYNYLNRGVSETYQPKSFLDRLKYVITQRDRHKPLFLVTHFCLPHWPYYWSQTSLDASQTGDTLSNRMFFYRSAVAEVDAQFNDLMNALREQGVLENAIVVLLSDHGESHGETLQAYTEVGAGGASTRQGFDPLRMMVEREDWGHGTNILRREQHAVVLGIKGFGQHQFPPGRRSQRASLIDIAPTLYSLVGIKRGQVEFDGRSLVASLETPSREPIERSFYLESGFSVPAIISIKPDMEVVMAQGLRHYAVNRDNGRLEVSKKSHHHIIESKQRGVLIGDWLMFAVKGKGEDDSQLVGLLNEKTREWTTALDSEFARKAPLRRLQKALVDFYGDEAKFDFAGLPERLAKLERQPE</sequence>
<protein>
    <recommendedName>
        <fullName evidence="4">Sulfatase N-terminal domain-containing protein</fullName>
    </recommendedName>
</protein>
<feature type="transmembrane region" description="Helical" evidence="3">
    <location>
        <begin position="34"/>
        <end position="59"/>
    </location>
</feature>
<dbReference type="AlphaFoldDB" id="G2DC92"/>
<keyword evidence="2" id="KW-0378">Hydrolase</keyword>
<feature type="transmembrane region" description="Helical" evidence="3">
    <location>
        <begin position="196"/>
        <end position="218"/>
    </location>
</feature>
<dbReference type="PATRIC" id="fig|1048808.3.peg.1215"/>
<feature type="transmembrane region" description="Helical" evidence="3">
    <location>
        <begin position="164"/>
        <end position="184"/>
    </location>
</feature>
<proteinExistence type="inferred from homology"/>
<dbReference type="EMBL" id="AFOC01000027">
    <property type="protein sequence ID" value="EGV51761.1"/>
    <property type="molecule type" value="Genomic_DNA"/>
</dbReference>
<dbReference type="InterPro" id="IPR050738">
    <property type="entry name" value="Sulfatase"/>
</dbReference>
<organism evidence="5 6">
    <name type="scientific">endosymbiont of Riftia pachyptila</name>
    <name type="common">vent Ph05</name>
    <dbReference type="NCBI Taxonomy" id="1048808"/>
    <lineage>
        <taxon>Bacteria</taxon>
        <taxon>Pseudomonadati</taxon>
        <taxon>Pseudomonadota</taxon>
        <taxon>Gammaproteobacteria</taxon>
        <taxon>sulfur-oxidizing symbionts</taxon>
    </lineage>
</organism>
<comment type="caution">
    <text evidence="5">The sequence shown here is derived from an EMBL/GenBank/DDBJ whole genome shotgun (WGS) entry which is preliminary data.</text>
</comment>
<dbReference type="Gene3D" id="3.40.720.10">
    <property type="entry name" value="Alkaline Phosphatase, subunit A"/>
    <property type="match status" value="1"/>
</dbReference>